<dbReference type="Proteomes" id="UP001632038">
    <property type="component" value="Unassembled WGS sequence"/>
</dbReference>
<feature type="domain" description="Protein kinase" evidence="15">
    <location>
        <begin position="145"/>
        <end position="419"/>
    </location>
</feature>
<evidence type="ECO:0000256" key="7">
    <source>
        <dbReference type="ARBA" id="ARBA00022741"/>
    </source>
</evidence>
<feature type="region of interest" description="Disordered" evidence="14">
    <location>
        <begin position="1"/>
        <end position="52"/>
    </location>
</feature>
<comment type="subcellular location">
    <subcellularLocation>
        <location evidence="1">Cytoplasm</location>
    </subcellularLocation>
</comment>
<dbReference type="GO" id="GO:0004674">
    <property type="term" value="F:protein serine/threonine kinase activity"/>
    <property type="evidence" value="ECO:0007669"/>
    <property type="project" value="UniProtKB-KW"/>
</dbReference>
<evidence type="ECO:0000256" key="14">
    <source>
        <dbReference type="SAM" id="MobiDB-lite"/>
    </source>
</evidence>
<evidence type="ECO:0000256" key="4">
    <source>
        <dbReference type="ARBA" id="ARBA00022527"/>
    </source>
</evidence>
<reference evidence="17" key="1">
    <citation type="journal article" date="2024" name="IScience">
        <title>Strigolactones Initiate the Formation of Haustorium-like Structures in Castilleja.</title>
        <authorList>
            <person name="Buerger M."/>
            <person name="Peterson D."/>
            <person name="Chory J."/>
        </authorList>
    </citation>
    <scope>NUCLEOTIDE SEQUENCE [LARGE SCALE GENOMIC DNA]</scope>
</reference>
<evidence type="ECO:0000256" key="6">
    <source>
        <dbReference type="ARBA" id="ARBA00022679"/>
    </source>
</evidence>
<keyword evidence="5" id="KW-0597">Phosphoprotein</keyword>
<comment type="catalytic activity">
    <reaction evidence="10">
        <text>L-threonyl-[protein] + ATP = O-phospho-L-threonyl-[protein] + ADP + H(+)</text>
        <dbReference type="Rhea" id="RHEA:46608"/>
        <dbReference type="Rhea" id="RHEA-COMP:11060"/>
        <dbReference type="Rhea" id="RHEA-COMP:11605"/>
        <dbReference type="ChEBI" id="CHEBI:15378"/>
        <dbReference type="ChEBI" id="CHEBI:30013"/>
        <dbReference type="ChEBI" id="CHEBI:30616"/>
        <dbReference type="ChEBI" id="CHEBI:61977"/>
        <dbReference type="ChEBI" id="CHEBI:456216"/>
        <dbReference type="EC" id="2.7.11.1"/>
    </reaction>
</comment>
<dbReference type="PANTHER" id="PTHR47987">
    <property type="entry name" value="OS08G0249100 PROTEIN"/>
    <property type="match status" value="1"/>
</dbReference>
<keyword evidence="17" id="KW-1185">Reference proteome</keyword>
<dbReference type="GO" id="GO:0005524">
    <property type="term" value="F:ATP binding"/>
    <property type="evidence" value="ECO:0007669"/>
    <property type="project" value="UniProtKB-UniRule"/>
</dbReference>
<dbReference type="GO" id="GO:0005737">
    <property type="term" value="C:cytoplasm"/>
    <property type="evidence" value="ECO:0007669"/>
    <property type="project" value="UniProtKB-SubCell"/>
</dbReference>
<comment type="caution">
    <text evidence="16">The sequence shown here is derived from an EMBL/GenBank/DDBJ whole genome shotgun (WGS) entry which is preliminary data.</text>
</comment>
<name>A0ABD3BX41_9LAMI</name>
<evidence type="ECO:0000256" key="2">
    <source>
        <dbReference type="ARBA" id="ARBA00012513"/>
    </source>
</evidence>
<protein>
    <recommendedName>
        <fullName evidence="2">non-specific serine/threonine protein kinase</fullName>
        <ecNumber evidence="2">2.7.11.1</ecNumber>
    </recommendedName>
</protein>
<feature type="compositionally biased region" description="Low complexity" evidence="14">
    <location>
        <begin position="30"/>
        <end position="46"/>
    </location>
</feature>
<evidence type="ECO:0000256" key="11">
    <source>
        <dbReference type="ARBA" id="ARBA00048679"/>
    </source>
</evidence>
<dbReference type="InterPro" id="IPR001245">
    <property type="entry name" value="Ser-Thr/Tyr_kinase_cat_dom"/>
</dbReference>
<keyword evidence="6" id="KW-0808">Transferase</keyword>
<dbReference type="PROSITE" id="PS50011">
    <property type="entry name" value="PROTEIN_KINASE_DOM"/>
    <property type="match status" value="1"/>
</dbReference>
<dbReference type="InterPro" id="IPR011009">
    <property type="entry name" value="Kinase-like_dom_sf"/>
</dbReference>
<evidence type="ECO:0000313" key="17">
    <source>
        <dbReference type="Proteomes" id="UP001632038"/>
    </source>
</evidence>
<dbReference type="InterPro" id="IPR008266">
    <property type="entry name" value="Tyr_kinase_AS"/>
</dbReference>
<evidence type="ECO:0000256" key="9">
    <source>
        <dbReference type="ARBA" id="ARBA00022840"/>
    </source>
</evidence>
<dbReference type="SUPFAM" id="SSF56112">
    <property type="entry name" value="Protein kinase-like (PK-like)"/>
    <property type="match status" value="1"/>
</dbReference>
<dbReference type="Pfam" id="PF07714">
    <property type="entry name" value="PK_Tyr_Ser-Thr"/>
    <property type="match status" value="1"/>
</dbReference>
<evidence type="ECO:0000256" key="1">
    <source>
        <dbReference type="ARBA" id="ARBA00004496"/>
    </source>
</evidence>
<keyword evidence="7 13" id="KW-0547">Nucleotide-binding</keyword>
<dbReference type="PROSITE" id="PS00109">
    <property type="entry name" value="PROTEIN_KINASE_TYR"/>
    <property type="match status" value="1"/>
</dbReference>
<proteinExistence type="predicted"/>
<evidence type="ECO:0000256" key="3">
    <source>
        <dbReference type="ARBA" id="ARBA00022490"/>
    </source>
</evidence>
<dbReference type="PANTHER" id="PTHR47987:SF7">
    <property type="entry name" value="PROTEIN KINASE SUPERFAMILY PROTEIN"/>
    <property type="match status" value="1"/>
</dbReference>
<evidence type="ECO:0000256" key="10">
    <source>
        <dbReference type="ARBA" id="ARBA00047899"/>
    </source>
</evidence>
<sequence>MTMQVMTKETGEKTEEGSSTSPRGVYEIPITGSSSDSDNSSTINRSAKSTVERGDGACEANYGALHWKKLFSQIRKKSTSMRFSSIPLLGGYGSYDVSRKGFERRRMLGRIHSAADAIDFGDFVVPKPSWRNFTHQELNLATDNFSLDRMIGKGGHAEVYRGLLPDGQIVAVKKITKQQKNDEDRVGNFLSELGIIAHIDHPNTAKLIGFSADNGLHLVLQFAPHGSLANVLHVCKESIDWKLRYKVATGIAVGLQYLHSDCQRRIIHRDITASNILLSKDYVPEISDFGLAKWLPEKWLHHVVSPIEGTFGYMAPEYFMHGIVHEKTDVFAFGVLLLELITGRLAVDSNRQSLVLWAKPHLEKNNINEIVDPRLGDNYNIIEMKRAMFTASICIHHLPNSRPTMIRVVEMLRGEKEAVDVKQKSFGTRVSVLDSCDYEEYTSTAYLKDLNRHMELVME</sequence>
<dbReference type="PROSITE" id="PS00107">
    <property type="entry name" value="PROTEIN_KINASE_ATP"/>
    <property type="match status" value="1"/>
</dbReference>
<dbReference type="FunFam" id="3.30.200.20:FF:000389">
    <property type="entry name" value="Receptor-like cytosolic serine/threonine-protein kinase RBK1"/>
    <property type="match status" value="1"/>
</dbReference>
<evidence type="ECO:0000259" key="15">
    <source>
        <dbReference type="PROSITE" id="PS50011"/>
    </source>
</evidence>
<organism evidence="16 17">
    <name type="scientific">Castilleja foliolosa</name>
    <dbReference type="NCBI Taxonomy" id="1961234"/>
    <lineage>
        <taxon>Eukaryota</taxon>
        <taxon>Viridiplantae</taxon>
        <taxon>Streptophyta</taxon>
        <taxon>Embryophyta</taxon>
        <taxon>Tracheophyta</taxon>
        <taxon>Spermatophyta</taxon>
        <taxon>Magnoliopsida</taxon>
        <taxon>eudicotyledons</taxon>
        <taxon>Gunneridae</taxon>
        <taxon>Pentapetalae</taxon>
        <taxon>asterids</taxon>
        <taxon>lamiids</taxon>
        <taxon>Lamiales</taxon>
        <taxon>Orobanchaceae</taxon>
        <taxon>Pedicularideae</taxon>
        <taxon>Castillejinae</taxon>
        <taxon>Castilleja</taxon>
    </lineage>
</organism>
<dbReference type="EC" id="2.7.11.1" evidence="2"/>
<evidence type="ECO:0000313" key="16">
    <source>
        <dbReference type="EMBL" id="KAL3621753.1"/>
    </source>
</evidence>
<comment type="subunit">
    <text evidence="12">Interacts with ARAC5 and ARAC10.</text>
</comment>
<evidence type="ECO:0000256" key="12">
    <source>
        <dbReference type="ARBA" id="ARBA00063228"/>
    </source>
</evidence>
<dbReference type="GO" id="GO:0051020">
    <property type="term" value="F:GTPase binding"/>
    <property type="evidence" value="ECO:0007669"/>
    <property type="project" value="UniProtKB-ARBA"/>
</dbReference>
<dbReference type="EMBL" id="JAVIJP010000063">
    <property type="protein sequence ID" value="KAL3621753.1"/>
    <property type="molecule type" value="Genomic_DNA"/>
</dbReference>
<gene>
    <name evidence="16" type="ORF">CASFOL_034413</name>
</gene>
<dbReference type="Gene3D" id="1.10.510.10">
    <property type="entry name" value="Transferase(Phosphotransferase) domain 1"/>
    <property type="match status" value="1"/>
</dbReference>
<keyword evidence="8" id="KW-0418">Kinase</keyword>
<evidence type="ECO:0000256" key="13">
    <source>
        <dbReference type="PROSITE-ProRule" id="PRU10141"/>
    </source>
</evidence>
<comment type="catalytic activity">
    <reaction evidence="11">
        <text>L-seryl-[protein] + ATP = O-phospho-L-seryl-[protein] + ADP + H(+)</text>
        <dbReference type="Rhea" id="RHEA:17989"/>
        <dbReference type="Rhea" id="RHEA-COMP:9863"/>
        <dbReference type="Rhea" id="RHEA-COMP:11604"/>
        <dbReference type="ChEBI" id="CHEBI:15378"/>
        <dbReference type="ChEBI" id="CHEBI:29999"/>
        <dbReference type="ChEBI" id="CHEBI:30616"/>
        <dbReference type="ChEBI" id="CHEBI:83421"/>
        <dbReference type="ChEBI" id="CHEBI:456216"/>
        <dbReference type="EC" id="2.7.11.1"/>
    </reaction>
</comment>
<keyword evidence="9 13" id="KW-0067">ATP-binding</keyword>
<dbReference type="InterPro" id="IPR046958">
    <property type="entry name" value="RBK1/2/STUNTED"/>
</dbReference>
<dbReference type="AlphaFoldDB" id="A0ABD3BX41"/>
<dbReference type="InterPro" id="IPR017441">
    <property type="entry name" value="Protein_kinase_ATP_BS"/>
</dbReference>
<feature type="binding site" evidence="13">
    <location>
        <position position="174"/>
    </location>
    <ligand>
        <name>ATP</name>
        <dbReference type="ChEBI" id="CHEBI:30616"/>
    </ligand>
</feature>
<keyword evidence="3" id="KW-0963">Cytoplasm</keyword>
<dbReference type="Gene3D" id="3.30.200.20">
    <property type="entry name" value="Phosphorylase Kinase, domain 1"/>
    <property type="match status" value="1"/>
</dbReference>
<dbReference type="InterPro" id="IPR000719">
    <property type="entry name" value="Prot_kinase_dom"/>
</dbReference>
<keyword evidence="4" id="KW-0723">Serine/threonine-protein kinase</keyword>
<evidence type="ECO:0000256" key="5">
    <source>
        <dbReference type="ARBA" id="ARBA00022553"/>
    </source>
</evidence>
<dbReference type="FunFam" id="1.10.510.10:FF:000335">
    <property type="entry name" value="receptor-like cytosolic serine/threonine-protein kinase RBK2"/>
    <property type="match status" value="1"/>
</dbReference>
<accession>A0ABD3BX41</accession>
<evidence type="ECO:0000256" key="8">
    <source>
        <dbReference type="ARBA" id="ARBA00022777"/>
    </source>
</evidence>